<accession>A0A3P7M2E7</accession>
<protein>
    <submittedName>
        <fullName evidence="2">Uncharacterized protein</fullName>
    </submittedName>
</protein>
<keyword evidence="3" id="KW-1185">Reference proteome</keyword>
<dbReference type="AlphaFoldDB" id="A0A3P7M2E7"/>
<reference evidence="2 3" key="1">
    <citation type="submission" date="2018-11" db="EMBL/GenBank/DDBJ databases">
        <authorList>
            <consortium name="Pathogen Informatics"/>
        </authorList>
    </citation>
    <scope>NUCLEOTIDE SEQUENCE [LARGE SCALE GENOMIC DNA]</scope>
</reference>
<proteinExistence type="predicted"/>
<dbReference type="OrthoDB" id="197676at2759"/>
<dbReference type="Proteomes" id="UP000281553">
    <property type="component" value="Unassembled WGS sequence"/>
</dbReference>
<dbReference type="EMBL" id="UYRU01065804">
    <property type="protein sequence ID" value="VDN16428.1"/>
    <property type="molecule type" value="Genomic_DNA"/>
</dbReference>
<organism evidence="2 3">
    <name type="scientific">Dibothriocephalus latus</name>
    <name type="common">Fish tapeworm</name>
    <name type="synonym">Diphyllobothrium latum</name>
    <dbReference type="NCBI Taxonomy" id="60516"/>
    <lineage>
        <taxon>Eukaryota</taxon>
        <taxon>Metazoa</taxon>
        <taxon>Spiralia</taxon>
        <taxon>Lophotrochozoa</taxon>
        <taxon>Platyhelminthes</taxon>
        <taxon>Cestoda</taxon>
        <taxon>Eucestoda</taxon>
        <taxon>Diphyllobothriidea</taxon>
        <taxon>Diphyllobothriidae</taxon>
        <taxon>Dibothriocephalus</taxon>
    </lineage>
</organism>
<evidence type="ECO:0000313" key="2">
    <source>
        <dbReference type="EMBL" id="VDN16428.1"/>
    </source>
</evidence>
<evidence type="ECO:0000313" key="3">
    <source>
        <dbReference type="Proteomes" id="UP000281553"/>
    </source>
</evidence>
<gene>
    <name evidence="2" type="ORF">DILT_LOCUS12259</name>
</gene>
<sequence length="298" mass="32338">MSPHSSFYASTHRVAAKLFTLMFFNALFKCQNTEIHHPAESKVTKFMETPPPTELCFDSNQNAPDGLRHANNSMPANLHLEAWSACPEYALTDSITNGWGPVCTEGDAQVYAPANPTLSSDRSPPGVIHNSDNAFLAVSSQCSAFPVSQTPVSQVSCTATQSHFDSLSFEEQSAMCADLLANYDPSSPFMQMDEDSGLPDNVSPNFLLEFFPGGLAPSSTGGSYGGDGPDRSSETLNVSSQDSSGNNRQNHQYQDVFEAKTANFTAPCQNYALFRQLDNNTCKVAPEFCTMDSFMDLS</sequence>
<feature type="compositionally biased region" description="Polar residues" evidence="1">
    <location>
        <begin position="234"/>
        <end position="249"/>
    </location>
</feature>
<evidence type="ECO:0000256" key="1">
    <source>
        <dbReference type="SAM" id="MobiDB-lite"/>
    </source>
</evidence>
<name>A0A3P7M2E7_DIBLA</name>
<feature type="region of interest" description="Disordered" evidence="1">
    <location>
        <begin position="218"/>
        <end position="249"/>
    </location>
</feature>